<reference evidence="1 2" key="1">
    <citation type="journal article" date="2022" name="Plant J.">
        <title>Chromosome-level genome of Camellia lanceoleosa provides a valuable resource for understanding genome evolution and self-incompatibility.</title>
        <authorList>
            <person name="Gong W."/>
            <person name="Xiao S."/>
            <person name="Wang L."/>
            <person name="Liao Z."/>
            <person name="Chang Y."/>
            <person name="Mo W."/>
            <person name="Hu G."/>
            <person name="Li W."/>
            <person name="Zhao G."/>
            <person name="Zhu H."/>
            <person name="Hu X."/>
            <person name="Ji K."/>
            <person name="Xiang X."/>
            <person name="Song Q."/>
            <person name="Yuan D."/>
            <person name="Jin S."/>
            <person name="Zhang L."/>
        </authorList>
    </citation>
    <scope>NUCLEOTIDE SEQUENCE [LARGE SCALE GENOMIC DNA]</scope>
    <source>
        <strain evidence="1">SQ_2022a</strain>
    </source>
</reference>
<comment type="caution">
    <text evidence="1">The sequence shown here is derived from an EMBL/GenBank/DDBJ whole genome shotgun (WGS) entry which is preliminary data.</text>
</comment>
<protein>
    <submittedName>
        <fullName evidence="1">Berberine bridge enzyme-like 21</fullName>
    </submittedName>
</protein>
<dbReference type="Proteomes" id="UP001060215">
    <property type="component" value="Chromosome 8"/>
</dbReference>
<sequence length="199" mass="22345">MEETSPSPFLLLLLPFLLLPLSMAASDLDTFVQCLSNHSIPQNQISTIVYAPNNPSVTTILQSYIRNRRFASAATPKYPHNNHSITLSIISSQEFLFLFFHLLPHPMPSLHPLPPPTEAQPHPPTATATATIHQIKYFSSCLVQSSLAMALIGLISFFLCYHDMQREPQPSVPNFGEELCEYIFAPSQDFHQAYPDNQH</sequence>
<name>A0ACC0GJ80_9ERIC</name>
<organism evidence="1 2">
    <name type="scientific">Camellia lanceoleosa</name>
    <dbReference type="NCBI Taxonomy" id="1840588"/>
    <lineage>
        <taxon>Eukaryota</taxon>
        <taxon>Viridiplantae</taxon>
        <taxon>Streptophyta</taxon>
        <taxon>Embryophyta</taxon>
        <taxon>Tracheophyta</taxon>
        <taxon>Spermatophyta</taxon>
        <taxon>Magnoliopsida</taxon>
        <taxon>eudicotyledons</taxon>
        <taxon>Gunneridae</taxon>
        <taxon>Pentapetalae</taxon>
        <taxon>asterids</taxon>
        <taxon>Ericales</taxon>
        <taxon>Theaceae</taxon>
        <taxon>Camellia</taxon>
    </lineage>
</organism>
<keyword evidence="2" id="KW-1185">Reference proteome</keyword>
<proteinExistence type="predicted"/>
<accession>A0ACC0GJ80</accession>
<gene>
    <name evidence="1" type="ORF">LOK49_LG09G02450</name>
</gene>
<evidence type="ECO:0000313" key="1">
    <source>
        <dbReference type="EMBL" id="KAI8000653.1"/>
    </source>
</evidence>
<dbReference type="EMBL" id="CM045765">
    <property type="protein sequence ID" value="KAI8000653.1"/>
    <property type="molecule type" value="Genomic_DNA"/>
</dbReference>
<evidence type="ECO:0000313" key="2">
    <source>
        <dbReference type="Proteomes" id="UP001060215"/>
    </source>
</evidence>